<keyword evidence="1 4" id="KW-0689">Ribosomal protein</keyword>
<accession>A0AAE4JWV5</accession>
<dbReference type="GO" id="GO:1990904">
    <property type="term" value="C:ribonucleoprotein complex"/>
    <property type="evidence" value="ECO:0007669"/>
    <property type="project" value="UniProtKB-KW"/>
</dbReference>
<dbReference type="InterPro" id="IPR029751">
    <property type="entry name" value="Ribosomal_L25_dom"/>
</dbReference>
<gene>
    <name evidence="4" type="primary">rplY</name>
    <name evidence="4" type="ORF">RIF25_11570</name>
</gene>
<dbReference type="SUPFAM" id="SSF50715">
    <property type="entry name" value="Ribosomal protein L25-like"/>
    <property type="match status" value="1"/>
</dbReference>
<dbReference type="RefSeq" id="WP_322878689.1">
    <property type="nucleotide sequence ID" value="NZ_JAVMIP010000012.1"/>
</dbReference>
<dbReference type="GO" id="GO:0003735">
    <property type="term" value="F:structural constituent of ribosome"/>
    <property type="evidence" value="ECO:0007669"/>
    <property type="project" value="InterPro"/>
</dbReference>
<dbReference type="GO" id="GO:0005840">
    <property type="term" value="C:ribosome"/>
    <property type="evidence" value="ECO:0007669"/>
    <property type="project" value="UniProtKB-KW"/>
</dbReference>
<keyword evidence="5" id="KW-1185">Reference proteome</keyword>
<dbReference type="CDD" id="cd00495">
    <property type="entry name" value="Ribosomal_L25_TL5_CTC"/>
    <property type="match status" value="1"/>
</dbReference>
<evidence type="ECO:0000313" key="5">
    <source>
        <dbReference type="Proteomes" id="UP001268256"/>
    </source>
</evidence>
<dbReference type="NCBIfam" id="NF004612">
    <property type="entry name" value="PRK05943.1"/>
    <property type="match status" value="1"/>
</dbReference>
<dbReference type="Gene3D" id="2.40.240.10">
    <property type="entry name" value="Ribosomal Protein L25, Chain P"/>
    <property type="match status" value="1"/>
</dbReference>
<dbReference type="AlphaFoldDB" id="A0AAE4JWV5"/>
<evidence type="ECO:0000259" key="3">
    <source>
        <dbReference type="Pfam" id="PF01386"/>
    </source>
</evidence>
<evidence type="ECO:0000256" key="1">
    <source>
        <dbReference type="ARBA" id="ARBA00022980"/>
    </source>
</evidence>
<reference evidence="5" key="1">
    <citation type="submission" date="2023-07" db="EMBL/GenBank/DDBJ databases">
        <authorList>
            <person name="Luz R."/>
            <person name="Cordeiro R."/>
            <person name="Fonseca A."/>
            <person name="Goncalves V."/>
        </authorList>
    </citation>
    <scope>NUCLEOTIDE SEQUENCE [LARGE SCALE GENOMIC DNA]</scope>
    <source>
        <strain evidence="5">BACA0444</strain>
    </source>
</reference>
<organism evidence="4 5">
    <name type="scientific">Pseudocalidococcus azoricus BACA0444</name>
    <dbReference type="NCBI Taxonomy" id="2918990"/>
    <lineage>
        <taxon>Bacteria</taxon>
        <taxon>Bacillati</taxon>
        <taxon>Cyanobacteriota</taxon>
        <taxon>Cyanophyceae</taxon>
        <taxon>Acaryochloridales</taxon>
        <taxon>Thermosynechococcaceae</taxon>
        <taxon>Pseudocalidococcus</taxon>
        <taxon>Pseudocalidococcus azoricus</taxon>
    </lineage>
</organism>
<dbReference type="InterPro" id="IPR011035">
    <property type="entry name" value="Ribosomal_bL25/Gln-tRNA_synth"/>
</dbReference>
<evidence type="ECO:0000256" key="2">
    <source>
        <dbReference type="ARBA" id="ARBA00023274"/>
    </source>
</evidence>
<keyword evidence="2" id="KW-0687">Ribonucleoprotein</keyword>
<dbReference type="EMBL" id="JAVMIP010000012">
    <property type="protein sequence ID" value="MDS3861446.1"/>
    <property type="molecule type" value="Genomic_DNA"/>
</dbReference>
<proteinExistence type="predicted"/>
<dbReference type="GO" id="GO:0006412">
    <property type="term" value="P:translation"/>
    <property type="evidence" value="ECO:0007669"/>
    <property type="project" value="InterPro"/>
</dbReference>
<protein>
    <submittedName>
        <fullName evidence="4">50S ribosomal protein L25</fullName>
    </submittedName>
</protein>
<name>A0AAE4JWV5_9CYAN</name>
<dbReference type="Proteomes" id="UP001268256">
    <property type="component" value="Unassembled WGS sequence"/>
</dbReference>
<feature type="domain" description="Large ribosomal subunit protein bL25 L25" evidence="3">
    <location>
        <begin position="5"/>
        <end position="93"/>
    </location>
</feature>
<dbReference type="InterPro" id="IPR020056">
    <property type="entry name" value="Rbsml_bL25/Gln-tRNA_synth_N"/>
</dbReference>
<evidence type="ECO:0000313" key="4">
    <source>
        <dbReference type="EMBL" id="MDS3861446.1"/>
    </source>
</evidence>
<dbReference type="Pfam" id="PF01386">
    <property type="entry name" value="Ribosomal_L25p"/>
    <property type="match status" value="1"/>
</dbReference>
<sequence>MSLAIECQVRPADSKPNALRQSGLTPAVLYGHNGSESLPLMIKTKLAEFLVRDARGQKAVVDVTIPEISWAGQAVLQEIQAHPAKNTLYHLSFWVQA</sequence>
<comment type="caution">
    <text evidence="4">The sequence shown here is derived from an EMBL/GenBank/DDBJ whole genome shotgun (WGS) entry which is preliminary data.</text>
</comment>